<sequence>MEAKRCLATHLCPSHDRRRVGIFFGACTSVSDTFTIFHAIDIRELCGGARRPGQRGGSGGRRPCGGTAAGRGPVGLAAAVGDPAG</sequence>
<dbReference type="EMBL" id="AP003242">
    <property type="protein sequence ID" value="BAD81769.1"/>
    <property type="molecule type" value="Genomic_DNA"/>
</dbReference>
<reference evidence="2" key="1">
    <citation type="journal article" date="2002" name="Nature">
        <title>The genome sequence and structure of rice chromosome 1.</title>
        <authorList>
            <person name="Sasaki T."/>
            <person name="Matsumoto T."/>
            <person name="Yamamoto K."/>
            <person name="Sakata K."/>
            <person name="Baba T."/>
            <person name="Katayose Y."/>
            <person name="Wu J."/>
            <person name="Niimura Y."/>
            <person name="Cheng Z."/>
            <person name="Nagamura Y."/>
            <person name="Antonio B.A."/>
            <person name="Kanamori H."/>
            <person name="Hosokawa S."/>
            <person name="Masukawa M."/>
            <person name="Arikawa K."/>
            <person name="Chiden Y."/>
            <person name="Hayashi M."/>
            <person name="Okamoto M."/>
            <person name="Ando T."/>
            <person name="Aoki H."/>
            <person name="Arita K."/>
            <person name="Hamada M."/>
            <person name="Harada C."/>
            <person name="Hijishita S."/>
            <person name="Honda M."/>
            <person name="Ichikawa Y."/>
            <person name="Idonuma A."/>
            <person name="Iijima M."/>
            <person name="Ikeda M."/>
            <person name="Ikeno M."/>
            <person name="Itoh S."/>
            <person name="Itoh T."/>
            <person name="Itoh Y."/>
            <person name="Itoh Y."/>
            <person name="Iwabuchi A."/>
            <person name="Kamiya K."/>
            <person name="Karasawa W."/>
            <person name="Katagiri S."/>
            <person name="Kikuta A."/>
            <person name="Kobayashi N."/>
            <person name="Kono I."/>
            <person name="Machita K."/>
            <person name="Maehara T."/>
            <person name="Mizuno H."/>
            <person name="Mizubayashi T."/>
            <person name="Mukai Y."/>
            <person name="Nagasaki H."/>
            <person name="Nakashima M."/>
            <person name="Nakama Y."/>
            <person name="Nakamichi Y."/>
            <person name="Nakamura M."/>
            <person name="Namiki N."/>
            <person name="Negishi M."/>
            <person name="Ohta I."/>
            <person name="Ono N."/>
            <person name="Saji S."/>
            <person name="Sakai K."/>
            <person name="Shibata M."/>
            <person name="Shimokawa T."/>
            <person name="Shomura A."/>
            <person name="Song J."/>
            <person name="Takazaki Y."/>
            <person name="Terasawa K."/>
            <person name="Tsuji K."/>
            <person name="Waki K."/>
            <person name="Yamagata H."/>
            <person name="Yamane H."/>
            <person name="Yoshiki S."/>
            <person name="Yoshihara R."/>
            <person name="Yukawa K."/>
            <person name="Zhong H."/>
            <person name="Iwama H."/>
            <person name="Endo T."/>
            <person name="Ito H."/>
            <person name="Hahn J.H."/>
            <person name="Kim H.I."/>
            <person name="Eun M.Y."/>
            <person name="Yano M."/>
            <person name="Jiang J."/>
            <person name="Gojobori T."/>
        </authorList>
    </citation>
    <scope>NUCLEOTIDE SEQUENCE [LARGE SCALE GENOMIC DNA]</scope>
</reference>
<accession>Q5N9T3</accession>
<feature type="compositionally biased region" description="Gly residues" evidence="1">
    <location>
        <begin position="54"/>
        <end position="73"/>
    </location>
</feature>
<dbReference type="Proteomes" id="UP000817658">
    <property type="component" value="Chromosome 1"/>
</dbReference>
<dbReference type="AlphaFoldDB" id="Q5N9T3"/>
<proteinExistence type="predicted"/>
<feature type="region of interest" description="Disordered" evidence="1">
    <location>
        <begin position="48"/>
        <end position="75"/>
    </location>
</feature>
<name>Q5N9T3_ORYSJ</name>
<gene>
    <name evidence="2" type="primary">P0414E03.6</name>
</gene>
<evidence type="ECO:0000313" key="2">
    <source>
        <dbReference type="EMBL" id="BAD81769.1"/>
    </source>
</evidence>
<organism evidence="2">
    <name type="scientific">Oryza sativa subsp. japonica</name>
    <name type="common">Rice</name>
    <dbReference type="NCBI Taxonomy" id="39947"/>
    <lineage>
        <taxon>Eukaryota</taxon>
        <taxon>Viridiplantae</taxon>
        <taxon>Streptophyta</taxon>
        <taxon>Embryophyta</taxon>
        <taxon>Tracheophyta</taxon>
        <taxon>Spermatophyta</taxon>
        <taxon>Magnoliopsida</taxon>
        <taxon>Liliopsida</taxon>
        <taxon>Poales</taxon>
        <taxon>Poaceae</taxon>
        <taxon>BOP clade</taxon>
        <taxon>Oryzoideae</taxon>
        <taxon>Oryzeae</taxon>
        <taxon>Oryzinae</taxon>
        <taxon>Oryza</taxon>
        <taxon>Oryza sativa</taxon>
    </lineage>
</organism>
<evidence type="ECO:0000256" key="1">
    <source>
        <dbReference type="SAM" id="MobiDB-lite"/>
    </source>
</evidence>
<protein>
    <submittedName>
        <fullName evidence="2">Uncharacterized protein</fullName>
    </submittedName>
</protein>